<dbReference type="AlphaFoldDB" id="A0A0D6Q1Z4"/>
<sequence length="69" mass="7689">MPRAGTQQAFIFEMLARDSGAGATIREIMEVTGGKPNTVHAALPTLRFNGRRITVEQAGEEWRYRITPD</sequence>
<name>A0A0D6Q1Z4_KOMEU</name>
<dbReference type="EMBL" id="BANI01000093">
    <property type="protein sequence ID" value="GAN96781.1"/>
    <property type="molecule type" value="Genomic_DNA"/>
</dbReference>
<comment type="caution">
    <text evidence="1">The sequence shown here is derived from an EMBL/GenBank/DDBJ whole genome shotgun (WGS) entry which is preliminary data.</text>
</comment>
<evidence type="ECO:0000313" key="1">
    <source>
        <dbReference type="EMBL" id="GAN96781.1"/>
    </source>
</evidence>
<protein>
    <recommendedName>
        <fullName evidence="3">MarR family transcriptional regulator</fullName>
    </recommendedName>
</protein>
<dbReference type="Pfam" id="PF11994">
    <property type="entry name" value="DUF3489"/>
    <property type="match status" value="1"/>
</dbReference>
<gene>
    <name evidence="1" type="ORF">Geu3261_0100_003</name>
</gene>
<evidence type="ECO:0008006" key="3">
    <source>
        <dbReference type="Google" id="ProtNLM"/>
    </source>
</evidence>
<dbReference type="Proteomes" id="UP000032675">
    <property type="component" value="Unassembled WGS sequence"/>
</dbReference>
<accession>A0A0D6Q1Z4</accession>
<organism evidence="1 2">
    <name type="scientific">Komagataeibacter europaeus NBRC 3261</name>
    <dbReference type="NCBI Taxonomy" id="1234669"/>
    <lineage>
        <taxon>Bacteria</taxon>
        <taxon>Pseudomonadati</taxon>
        <taxon>Pseudomonadota</taxon>
        <taxon>Alphaproteobacteria</taxon>
        <taxon>Acetobacterales</taxon>
        <taxon>Acetobacteraceae</taxon>
        <taxon>Komagataeibacter</taxon>
    </lineage>
</organism>
<reference evidence="1 2" key="1">
    <citation type="submission" date="2012-11" db="EMBL/GenBank/DDBJ databases">
        <title>Whole genome sequence of Gluconacetobacter europaeus NBRC3261.</title>
        <authorList>
            <person name="Azuma Y."/>
            <person name="Higashiura N."/>
            <person name="Hirakawa H."/>
            <person name="Matsushita K."/>
        </authorList>
    </citation>
    <scope>NUCLEOTIDE SEQUENCE [LARGE SCALE GENOMIC DNA]</scope>
    <source>
        <strain evidence="1 2">NBRC 3261</strain>
    </source>
</reference>
<evidence type="ECO:0000313" key="2">
    <source>
        <dbReference type="Proteomes" id="UP000032675"/>
    </source>
</evidence>
<dbReference type="InterPro" id="IPR021880">
    <property type="entry name" value="DUF3489"/>
</dbReference>
<dbReference type="RefSeq" id="WP_048851481.1">
    <property type="nucleotide sequence ID" value="NZ_BANI01000093.1"/>
</dbReference>
<proteinExistence type="predicted"/>